<name>A0A1B6GIJ1_9HEMI</name>
<dbReference type="GO" id="GO:0003735">
    <property type="term" value="F:structural constituent of ribosome"/>
    <property type="evidence" value="ECO:0007669"/>
    <property type="project" value="InterPro"/>
</dbReference>
<evidence type="ECO:0008006" key="3">
    <source>
        <dbReference type="Google" id="ProtNLM"/>
    </source>
</evidence>
<evidence type="ECO:0000313" key="1">
    <source>
        <dbReference type="EMBL" id="JAS62254.1"/>
    </source>
</evidence>
<protein>
    <recommendedName>
        <fullName evidence="3">28S ribosomal protein S17, mitochondrial</fullName>
    </recommendedName>
</protein>
<reference evidence="1" key="1">
    <citation type="submission" date="2015-11" db="EMBL/GenBank/DDBJ databases">
        <title>De novo transcriptome assembly of four potential Pierce s Disease insect vectors from Arizona vineyards.</title>
        <authorList>
            <person name="Tassone E.E."/>
        </authorList>
    </citation>
    <scope>NUCLEOTIDE SEQUENCE</scope>
</reference>
<sequence length="161" mass="18578">MSVKQVGKSILLLGKCVPTAKENAVKVAISRFKLNQYLNIYFKDIELVYAQDNAKLSKVGDVVLLEKLPEKITTLIQHRVKEVVYPLGDITDPITGKKVVCDIYREEMKEISERYGKSESAFDYDKAPPRGWQEDKKDFSRKPVYRKYHVFEDDDQPYAKG</sequence>
<evidence type="ECO:0000313" key="2">
    <source>
        <dbReference type="EMBL" id="JAS69161.1"/>
    </source>
</evidence>
<dbReference type="InterPro" id="IPR039193">
    <property type="entry name" value="Ribosomal_uS17m_metazoa"/>
</dbReference>
<dbReference type="EMBL" id="GECZ01007515">
    <property type="protein sequence ID" value="JAS62254.1"/>
    <property type="molecule type" value="Transcribed_RNA"/>
</dbReference>
<dbReference type="SUPFAM" id="SSF50249">
    <property type="entry name" value="Nucleic acid-binding proteins"/>
    <property type="match status" value="1"/>
</dbReference>
<dbReference type="PANTHER" id="PTHR24088:SF0">
    <property type="entry name" value="SMALL RIBOSOMAL SUBUNIT PROTEIN US17M"/>
    <property type="match status" value="1"/>
</dbReference>
<dbReference type="GO" id="GO:0005763">
    <property type="term" value="C:mitochondrial small ribosomal subunit"/>
    <property type="evidence" value="ECO:0007669"/>
    <property type="project" value="InterPro"/>
</dbReference>
<dbReference type="EMBL" id="GECZ01000608">
    <property type="protein sequence ID" value="JAS69161.1"/>
    <property type="molecule type" value="Transcribed_RNA"/>
</dbReference>
<dbReference type="PANTHER" id="PTHR24088">
    <property type="entry name" value="28S RIBOSOMAL PROTEIN S17, MITOCHONDRIAL"/>
    <property type="match status" value="1"/>
</dbReference>
<dbReference type="Gene3D" id="2.40.50.140">
    <property type="entry name" value="Nucleic acid-binding proteins"/>
    <property type="match status" value="1"/>
</dbReference>
<dbReference type="InterPro" id="IPR012340">
    <property type="entry name" value="NA-bd_OB-fold"/>
</dbReference>
<dbReference type="AlphaFoldDB" id="A0A1B6GIJ1"/>
<gene>
    <name evidence="2" type="ORF">g.15158</name>
    <name evidence="1" type="ORF">g.15159</name>
</gene>
<dbReference type="GO" id="GO:0032543">
    <property type="term" value="P:mitochondrial translation"/>
    <property type="evidence" value="ECO:0007669"/>
    <property type="project" value="TreeGrafter"/>
</dbReference>
<organism evidence="1">
    <name type="scientific">Cuerna arida</name>
    <dbReference type="NCBI Taxonomy" id="1464854"/>
    <lineage>
        <taxon>Eukaryota</taxon>
        <taxon>Metazoa</taxon>
        <taxon>Ecdysozoa</taxon>
        <taxon>Arthropoda</taxon>
        <taxon>Hexapoda</taxon>
        <taxon>Insecta</taxon>
        <taxon>Pterygota</taxon>
        <taxon>Neoptera</taxon>
        <taxon>Paraneoptera</taxon>
        <taxon>Hemiptera</taxon>
        <taxon>Auchenorrhyncha</taxon>
        <taxon>Membracoidea</taxon>
        <taxon>Cicadellidae</taxon>
        <taxon>Cicadellinae</taxon>
        <taxon>Proconiini</taxon>
        <taxon>Cuerna</taxon>
    </lineage>
</organism>
<proteinExistence type="predicted"/>
<accession>A0A1B6GIJ1</accession>